<dbReference type="PRINTS" id="PR00463">
    <property type="entry name" value="EP450I"/>
</dbReference>
<dbReference type="InterPro" id="IPR017972">
    <property type="entry name" value="Cyt_P450_CS"/>
</dbReference>
<sequence>MTRASSLVSQIMLQIIQSPSLPLFTSLVLLVILAIYWKRFRSHTCPIDLRLPPGPWKLPLIGNLHQLAGSLPHHCLTDLAKKYGPIMHLKLGQVSTIVISSPQLAEEVLKINKAAFSERPALIAAAIFSYNCAGLIFVPDNDHWREMRKVCMLELLSAKRVRSFASIRNEEASSLVQSISLSEGQPVNLSDLIFNMQNCIPARAALGKKCKHQQEFISLVEEMRTFVAGFDLPDLFPSLKFLRYVTGLKPAWEKVHRKMDRILEEVINDHREKRKAAFASLSNKNNKESCHQEEEEEDLVDVLLQLQESGELQIDLTSTIIKAVMLDLYFAGSETVAATTEWAMSELVRNPRAMEKAQAEVRHVVAGLGNEKKLEDEDMKKLDYLKLVIKETLRLHPPLPLIPRQLAEADDDDQSGLLFHKIGGYYIPSRSRVLINAWGIGRDPQYWENPDCFMPERFQGSRVDFRGNDFKFIPFGGGKRMCPGILFGTTSVELALAQLLYHFNWKLPPHSPPVVLKNAINATEEEEEEEQQQLLQLDMTESVTLAAVKKNDLYVIAIPFIP</sequence>
<keyword evidence="7 14" id="KW-1133">Transmembrane helix</keyword>
<comment type="similarity">
    <text evidence="3 13">Belongs to the cytochrome P450 family.</text>
</comment>
<keyword evidence="16" id="KW-1185">Reference proteome</keyword>
<dbReference type="PANTHER" id="PTHR47953">
    <property type="entry name" value="OS08G0105600 PROTEIN"/>
    <property type="match status" value="1"/>
</dbReference>
<evidence type="ECO:0000313" key="15">
    <source>
        <dbReference type="EMBL" id="PQQ12734.1"/>
    </source>
</evidence>
<organism evidence="15 16">
    <name type="scientific">Prunus yedoensis var. nudiflora</name>
    <dbReference type="NCBI Taxonomy" id="2094558"/>
    <lineage>
        <taxon>Eukaryota</taxon>
        <taxon>Viridiplantae</taxon>
        <taxon>Streptophyta</taxon>
        <taxon>Embryophyta</taxon>
        <taxon>Tracheophyta</taxon>
        <taxon>Spermatophyta</taxon>
        <taxon>Magnoliopsida</taxon>
        <taxon>eudicotyledons</taxon>
        <taxon>Gunneridae</taxon>
        <taxon>Pentapetalae</taxon>
        <taxon>rosids</taxon>
        <taxon>fabids</taxon>
        <taxon>Rosales</taxon>
        <taxon>Rosaceae</taxon>
        <taxon>Amygdaloideae</taxon>
        <taxon>Amygdaleae</taxon>
        <taxon>Prunus</taxon>
    </lineage>
</organism>
<evidence type="ECO:0000256" key="8">
    <source>
        <dbReference type="ARBA" id="ARBA00023002"/>
    </source>
</evidence>
<dbReference type="CDD" id="cd11072">
    <property type="entry name" value="CYP71-like"/>
    <property type="match status" value="1"/>
</dbReference>
<comment type="subcellular location">
    <subcellularLocation>
        <location evidence="2">Membrane</location>
        <topology evidence="2">Single-pass membrane protein</topology>
    </subcellularLocation>
</comment>
<dbReference type="PROSITE" id="PS00086">
    <property type="entry name" value="CYTOCHROME_P450"/>
    <property type="match status" value="1"/>
</dbReference>
<dbReference type="GO" id="GO:0016705">
    <property type="term" value="F:oxidoreductase activity, acting on paired donors, with incorporation or reduction of molecular oxygen"/>
    <property type="evidence" value="ECO:0007669"/>
    <property type="project" value="InterPro"/>
</dbReference>
<comment type="caution">
    <text evidence="15">The sequence shown here is derived from an EMBL/GenBank/DDBJ whole genome shotgun (WGS) entry which is preliminary data.</text>
</comment>
<evidence type="ECO:0000256" key="5">
    <source>
        <dbReference type="ARBA" id="ARBA00022692"/>
    </source>
</evidence>
<dbReference type="InterPro" id="IPR001128">
    <property type="entry name" value="Cyt_P450"/>
</dbReference>
<protein>
    <submittedName>
        <fullName evidence="15">Uncharacterized protein</fullName>
    </submittedName>
</protein>
<evidence type="ECO:0000256" key="4">
    <source>
        <dbReference type="ARBA" id="ARBA00022617"/>
    </source>
</evidence>
<evidence type="ECO:0000256" key="14">
    <source>
        <dbReference type="SAM" id="Phobius"/>
    </source>
</evidence>
<dbReference type="GO" id="GO:0016020">
    <property type="term" value="C:membrane"/>
    <property type="evidence" value="ECO:0007669"/>
    <property type="project" value="UniProtKB-SubCell"/>
</dbReference>
<dbReference type="AlphaFoldDB" id="A0A314Z5J2"/>
<evidence type="ECO:0000256" key="9">
    <source>
        <dbReference type="ARBA" id="ARBA00023004"/>
    </source>
</evidence>
<dbReference type="OrthoDB" id="1154007at2759"/>
<evidence type="ECO:0000256" key="6">
    <source>
        <dbReference type="ARBA" id="ARBA00022723"/>
    </source>
</evidence>
<dbReference type="InterPro" id="IPR036396">
    <property type="entry name" value="Cyt_P450_sf"/>
</dbReference>
<evidence type="ECO:0000256" key="3">
    <source>
        <dbReference type="ARBA" id="ARBA00010617"/>
    </source>
</evidence>
<dbReference type="Gene3D" id="1.10.630.10">
    <property type="entry name" value="Cytochrome P450"/>
    <property type="match status" value="1"/>
</dbReference>
<evidence type="ECO:0000256" key="7">
    <source>
        <dbReference type="ARBA" id="ARBA00022989"/>
    </source>
</evidence>
<dbReference type="STRING" id="2094558.A0A314Z5J2"/>
<keyword evidence="4 12" id="KW-0349">Heme</keyword>
<dbReference type="InterPro" id="IPR002401">
    <property type="entry name" value="Cyt_P450_E_grp-I"/>
</dbReference>
<keyword evidence="11 14" id="KW-0472">Membrane</keyword>
<evidence type="ECO:0000256" key="2">
    <source>
        <dbReference type="ARBA" id="ARBA00004167"/>
    </source>
</evidence>
<keyword evidence="10 13" id="KW-0503">Monooxygenase</keyword>
<dbReference type="PANTHER" id="PTHR47953:SF19">
    <property type="entry name" value="OS06G0641600 PROTEIN"/>
    <property type="match status" value="1"/>
</dbReference>
<reference evidence="15 16" key="1">
    <citation type="submission" date="2018-02" db="EMBL/GenBank/DDBJ databases">
        <title>Draft genome of wild Prunus yedoensis var. nudiflora.</title>
        <authorList>
            <person name="Baek S."/>
            <person name="Kim J.-H."/>
            <person name="Choi K."/>
            <person name="Kim G.-B."/>
            <person name="Cho A."/>
            <person name="Jang H."/>
            <person name="Shin C.-H."/>
            <person name="Yu H.-J."/>
            <person name="Mun J.-H."/>
        </authorList>
    </citation>
    <scope>NUCLEOTIDE SEQUENCE [LARGE SCALE GENOMIC DNA]</scope>
    <source>
        <strain evidence="16">cv. Jeju island</strain>
        <tissue evidence="15">Leaf</tissue>
    </source>
</reference>
<evidence type="ECO:0000256" key="11">
    <source>
        <dbReference type="ARBA" id="ARBA00023136"/>
    </source>
</evidence>
<dbReference type="GO" id="GO:0020037">
    <property type="term" value="F:heme binding"/>
    <property type="evidence" value="ECO:0007669"/>
    <property type="project" value="InterPro"/>
</dbReference>
<evidence type="ECO:0000256" key="10">
    <source>
        <dbReference type="ARBA" id="ARBA00023033"/>
    </source>
</evidence>
<name>A0A314Z5J2_PRUYE</name>
<gene>
    <name evidence="15" type="ORF">Pyn_05104</name>
</gene>
<evidence type="ECO:0000256" key="13">
    <source>
        <dbReference type="RuleBase" id="RU000461"/>
    </source>
</evidence>
<keyword evidence="6 12" id="KW-0479">Metal-binding</keyword>
<dbReference type="Proteomes" id="UP000250321">
    <property type="component" value="Unassembled WGS sequence"/>
</dbReference>
<accession>A0A314Z5J2</accession>
<dbReference type="Pfam" id="PF00067">
    <property type="entry name" value="p450"/>
    <property type="match status" value="1"/>
</dbReference>
<dbReference type="PRINTS" id="PR00385">
    <property type="entry name" value="P450"/>
</dbReference>
<dbReference type="InterPro" id="IPR052306">
    <property type="entry name" value="CYP450_71D"/>
</dbReference>
<keyword evidence="9 12" id="KW-0408">Iron</keyword>
<dbReference type="GO" id="GO:0004497">
    <property type="term" value="F:monooxygenase activity"/>
    <property type="evidence" value="ECO:0007669"/>
    <property type="project" value="UniProtKB-KW"/>
</dbReference>
<feature type="transmembrane region" description="Helical" evidence="14">
    <location>
        <begin position="21"/>
        <end position="37"/>
    </location>
</feature>
<feature type="binding site" description="axial binding residue" evidence="12">
    <location>
        <position position="482"/>
    </location>
    <ligand>
        <name>heme</name>
        <dbReference type="ChEBI" id="CHEBI:30413"/>
    </ligand>
    <ligandPart>
        <name>Fe</name>
        <dbReference type="ChEBI" id="CHEBI:18248"/>
    </ligandPart>
</feature>
<dbReference type="GO" id="GO:0005506">
    <property type="term" value="F:iron ion binding"/>
    <property type="evidence" value="ECO:0007669"/>
    <property type="project" value="InterPro"/>
</dbReference>
<proteinExistence type="inferred from homology"/>
<evidence type="ECO:0000256" key="1">
    <source>
        <dbReference type="ARBA" id="ARBA00001971"/>
    </source>
</evidence>
<comment type="cofactor">
    <cofactor evidence="1 12">
        <name>heme</name>
        <dbReference type="ChEBI" id="CHEBI:30413"/>
    </cofactor>
</comment>
<evidence type="ECO:0000313" key="16">
    <source>
        <dbReference type="Proteomes" id="UP000250321"/>
    </source>
</evidence>
<keyword evidence="5 14" id="KW-0812">Transmembrane</keyword>
<dbReference type="SUPFAM" id="SSF48264">
    <property type="entry name" value="Cytochrome P450"/>
    <property type="match status" value="1"/>
</dbReference>
<dbReference type="EMBL" id="PJQY01000335">
    <property type="protein sequence ID" value="PQQ12734.1"/>
    <property type="molecule type" value="Genomic_DNA"/>
</dbReference>
<dbReference type="FunFam" id="1.10.630.10:FF:000043">
    <property type="entry name" value="Cytochrome P450 99A2"/>
    <property type="match status" value="1"/>
</dbReference>
<keyword evidence="8 13" id="KW-0560">Oxidoreductase</keyword>
<evidence type="ECO:0000256" key="12">
    <source>
        <dbReference type="PIRSR" id="PIRSR602401-1"/>
    </source>
</evidence>